<organism evidence="8 9">
    <name type="scientific">Paspalum notatum var. saurae</name>
    <dbReference type="NCBI Taxonomy" id="547442"/>
    <lineage>
        <taxon>Eukaryota</taxon>
        <taxon>Viridiplantae</taxon>
        <taxon>Streptophyta</taxon>
        <taxon>Embryophyta</taxon>
        <taxon>Tracheophyta</taxon>
        <taxon>Spermatophyta</taxon>
        <taxon>Magnoliopsida</taxon>
        <taxon>Liliopsida</taxon>
        <taxon>Poales</taxon>
        <taxon>Poaceae</taxon>
        <taxon>PACMAD clade</taxon>
        <taxon>Panicoideae</taxon>
        <taxon>Andropogonodae</taxon>
        <taxon>Paspaleae</taxon>
        <taxon>Paspalinae</taxon>
        <taxon>Paspalum</taxon>
    </lineage>
</organism>
<feature type="compositionally biased region" description="Low complexity" evidence="6">
    <location>
        <begin position="1"/>
        <end position="19"/>
    </location>
</feature>
<dbReference type="GO" id="GO:0060236">
    <property type="term" value="P:regulation of mitotic spindle organization"/>
    <property type="evidence" value="ECO:0007669"/>
    <property type="project" value="InterPro"/>
</dbReference>
<keyword evidence="4" id="KW-0493">Microtubule</keyword>
<dbReference type="GO" id="GO:0090307">
    <property type="term" value="P:mitotic spindle assembly"/>
    <property type="evidence" value="ECO:0007669"/>
    <property type="project" value="TreeGrafter"/>
</dbReference>
<evidence type="ECO:0000256" key="4">
    <source>
        <dbReference type="ARBA" id="ARBA00022701"/>
    </source>
</evidence>
<dbReference type="InterPro" id="IPR009675">
    <property type="entry name" value="TPX2_fam"/>
</dbReference>
<evidence type="ECO:0000259" key="7">
    <source>
        <dbReference type="Pfam" id="PF06886"/>
    </source>
</evidence>
<evidence type="ECO:0000256" key="3">
    <source>
        <dbReference type="ARBA" id="ARBA00022490"/>
    </source>
</evidence>
<feature type="compositionally biased region" description="Polar residues" evidence="6">
    <location>
        <begin position="48"/>
        <end position="58"/>
    </location>
</feature>
<sequence>MATAAAAKTPTKPLAPAAASGRTPTKPLGPVAVKTPAKTPCPSRVRSSHASENSNPNIPGTPPPSQSTPSKAVLKSPAAAGARSAAAKKNPSAPAPAALAAPPPPPRERGRRFIVAKKGARRRRNVGSVGGGGGEIDFDKCREALRASQEEFFRKERSTSTVAGEERLGHEEEEEKAVAGEDAGLEAIKEGREEGSEAELEGSSKVRAMRAKAMAEAMDSVPDPGSGRVKHLVQAFEGLLTISGATSDADRAGEGSWALPGLQQWKEELSVSSASDFLNEGSNRRCSSLDGGLTDRLSRNSRTSAGGRRSRRNSSESLRSSWNKKLRVTSQHPFKLRTEQRGRLKEQQFVQKVKTMLLEEEKKRIHIAQGLPWTTDEPECLMKPAVKERTEPVDLVLHSDVRALERAEFDQYLLEKNRFAEQQKLDWERQQELEEQEMIRQLRRTELIPKAQPMPYFDRPFIPKRSSKPATIPVEPKFHPRPEKLSCAWSLES</sequence>
<feature type="domain" description="TPX2 C-terminal" evidence="7">
    <location>
        <begin position="396"/>
        <end position="471"/>
    </location>
</feature>
<keyword evidence="3" id="KW-0963">Cytoplasm</keyword>
<dbReference type="EMBL" id="CP144746">
    <property type="protein sequence ID" value="WVZ55956.1"/>
    <property type="molecule type" value="Genomic_DNA"/>
</dbReference>
<feature type="region of interest" description="Disordered" evidence="6">
    <location>
        <begin position="1"/>
        <end position="137"/>
    </location>
</feature>
<dbReference type="PANTHER" id="PTHR14326">
    <property type="entry name" value="TARGETING PROTEIN FOR XKLP2"/>
    <property type="match status" value="1"/>
</dbReference>
<feature type="region of interest" description="Disordered" evidence="6">
    <location>
        <begin position="280"/>
        <end position="322"/>
    </location>
</feature>
<evidence type="ECO:0000313" key="9">
    <source>
        <dbReference type="Proteomes" id="UP001341281"/>
    </source>
</evidence>
<comment type="subcellular location">
    <subcellularLocation>
        <location evidence="1">Cytoplasm</location>
        <location evidence="1">Cytoskeleton</location>
    </subcellularLocation>
</comment>
<comment type="similarity">
    <text evidence="2">Belongs to the TPX2 family.</text>
</comment>
<gene>
    <name evidence="8" type="ORF">U9M48_006553</name>
</gene>
<dbReference type="Proteomes" id="UP001341281">
    <property type="component" value="Chromosome 02"/>
</dbReference>
<accession>A0AAQ3PYY6</accession>
<proteinExistence type="inferred from homology"/>
<dbReference type="GO" id="GO:0005880">
    <property type="term" value="C:nuclear microtubule"/>
    <property type="evidence" value="ECO:0007669"/>
    <property type="project" value="TreeGrafter"/>
</dbReference>
<name>A0AAQ3PYY6_PASNO</name>
<keyword evidence="5" id="KW-0206">Cytoskeleton</keyword>
<dbReference type="AlphaFoldDB" id="A0AAQ3PYY6"/>
<reference evidence="8 9" key="1">
    <citation type="submission" date="2024-02" db="EMBL/GenBank/DDBJ databases">
        <title>High-quality chromosome-scale genome assembly of Pensacola bahiagrass (Paspalum notatum Flugge var. saurae).</title>
        <authorList>
            <person name="Vega J.M."/>
            <person name="Podio M."/>
            <person name="Orjuela J."/>
            <person name="Siena L.A."/>
            <person name="Pessino S.C."/>
            <person name="Combes M.C."/>
            <person name="Mariac C."/>
            <person name="Albertini E."/>
            <person name="Pupilli F."/>
            <person name="Ortiz J.P.A."/>
            <person name="Leblanc O."/>
        </authorList>
    </citation>
    <scope>NUCLEOTIDE SEQUENCE [LARGE SCALE GENOMIC DNA]</scope>
    <source>
        <strain evidence="8">R1</strain>
        <tissue evidence="8">Leaf</tissue>
    </source>
</reference>
<feature type="region of interest" description="Disordered" evidence="6">
    <location>
        <begin position="152"/>
        <end position="182"/>
    </location>
</feature>
<feature type="compositionally biased region" description="Basic and acidic residues" evidence="6">
    <location>
        <begin position="152"/>
        <end position="170"/>
    </location>
</feature>
<keyword evidence="9" id="KW-1185">Reference proteome</keyword>
<feature type="region of interest" description="Disordered" evidence="6">
    <location>
        <begin position="458"/>
        <end position="481"/>
    </location>
</feature>
<feature type="compositionally biased region" description="Basic residues" evidence="6">
    <location>
        <begin position="109"/>
        <end position="125"/>
    </location>
</feature>
<dbReference type="GO" id="GO:0030295">
    <property type="term" value="F:protein kinase activator activity"/>
    <property type="evidence" value="ECO:0007669"/>
    <property type="project" value="TreeGrafter"/>
</dbReference>
<evidence type="ECO:0000313" key="8">
    <source>
        <dbReference type="EMBL" id="WVZ55956.1"/>
    </source>
</evidence>
<evidence type="ECO:0000256" key="5">
    <source>
        <dbReference type="ARBA" id="ARBA00023212"/>
    </source>
</evidence>
<protein>
    <recommendedName>
        <fullName evidence="7">TPX2 C-terminal domain-containing protein</fullName>
    </recommendedName>
</protein>
<dbReference type="GO" id="GO:0005819">
    <property type="term" value="C:spindle"/>
    <property type="evidence" value="ECO:0007669"/>
    <property type="project" value="InterPro"/>
</dbReference>
<dbReference type="InterPro" id="IPR027329">
    <property type="entry name" value="TPX2_C"/>
</dbReference>
<dbReference type="PANTHER" id="PTHR14326:SF58">
    <property type="entry name" value="TPX2 (TARGETING PROTEIN FOR XKLP2) PROTEIN FAMILY"/>
    <property type="match status" value="1"/>
</dbReference>
<evidence type="ECO:0000256" key="2">
    <source>
        <dbReference type="ARBA" id="ARBA00005885"/>
    </source>
</evidence>
<dbReference type="GO" id="GO:0008017">
    <property type="term" value="F:microtubule binding"/>
    <property type="evidence" value="ECO:0007669"/>
    <property type="project" value="TreeGrafter"/>
</dbReference>
<evidence type="ECO:0000256" key="6">
    <source>
        <dbReference type="SAM" id="MobiDB-lite"/>
    </source>
</evidence>
<evidence type="ECO:0000256" key="1">
    <source>
        <dbReference type="ARBA" id="ARBA00004245"/>
    </source>
</evidence>
<dbReference type="Pfam" id="PF06886">
    <property type="entry name" value="TPX2"/>
    <property type="match status" value="1"/>
</dbReference>
<feature type="compositionally biased region" description="Low complexity" evidence="6">
    <location>
        <begin position="78"/>
        <end position="100"/>
    </location>
</feature>